<dbReference type="InterPro" id="IPR002659">
    <property type="entry name" value="Glyco_trans_31"/>
</dbReference>
<evidence type="ECO:0000256" key="8">
    <source>
        <dbReference type="ARBA" id="ARBA00022968"/>
    </source>
</evidence>
<evidence type="ECO:0000256" key="12">
    <source>
        <dbReference type="ARBA" id="ARBA00023211"/>
    </source>
</evidence>
<comment type="pathway">
    <text evidence="3">Protein modification; protein glycosylation.</text>
</comment>
<evidence type="ECO:0000256" key="5">
    <source>
        <dbReference type="ARBA" id="ARBA00022676"/>
    </source>
</evidence>
<gene>
    <name evidence="15" type="ORF">B296_00059169</name>
</gene>
<keyword evidence="8" id="KW-0735">Signal-anchor</keyword>
<dbReference type="UniPathway" id="UPA00378"/>
<dbReference type="Proteomes" id="UP000287651">
    <property type="component" value="Unassembled WGS sequence"/>
</dbReference>
<feature type="region of interest" description="Disordered" evidence="14">
    <location>
        <begin position="26"/>
        <end position="61"/>
    </location>
</feature>
<keyword evidence="6" id="KW-0808">Transferase</keyword>
<comment type="cofactor">
    <cofactor evidence="1 13">
        <name>Mn(2+)</name>
        <dbReference type="ChEBI" id="CHEBI:29035"/>
    </cofactor>
</comment>
<keyword evidence="12 13" id="KW-0464">Manganese</keyword>
<evidence type="ECO:0000313" key="16">
    <source>
        <dbReference type="Proteomes" id="UP000287651"/>
    </source>
</evidence>
<keyword evidence="11" id="KW-0472">Membrane</keyword>
<evidence type="ECO:0000256" key="7">
    <source>
        <dbReference type="ARBA" id="ARBA00022692"/>
    </source>
</evidence>
<dbReference type="GO" id="GO:0008378">
    <property type="term" value="F:galactosyltransferase activity"/>
    <property type="evidence" value="ECO:0007669"/>
    <property type="project" value="TreeGrafter"/>
</dbReference>
<keyword evidence="10 13" id="KW-0333">Golgi apparatus</keyword>
<keyword evidence="9" id="KW-1133">Transmembrane helix</keyword>
<evidence type="ECO:0000256" key="2">
    <source>
        <dbReference type="ARBA" id="ARBA00004323"/>
    </source>
</evidence>
<evidence type="ECO:0000256" key="11">
    <source>
        <dbReference type="ARBA" id="ARBA00023136"/>
    </source>
</evidence>
<keyword evidence="5 13" id="KW-0328">Glycosyltransferase</keyword>
<keyword evidence="7" id="KW-0812">Transmembrane</keyword>
<dbReference type="AlphaFoldDB" id="A0A426XIV8"/>
<evidence type="ECO:0000256" key="3">
    <source>
        <dbReference type="ARBA" id="ARBA00004922"/>
    </source>
</evidence>
<comment type="caution">
    <text evidence="15">The sequence shown here is derived from an EMBL/GenBank/DDBJ whole genome shotgun (WGS) entry which is preliminary data.</text>
</comment>
<name>A0A426XIV8_ENSVE</name>
<evidence type="ECO:0000256" key="4">
    <source>
        <dbReference type="ARBA" id="ARBA00008661"/>
    </source>
</evidence>
<evidence type="ECO:0000256" key="14">
    <source>
        <dbReference type="SAM" id="MobiDB-lite"/>
    </source>
</evidence>
<proteinExistence type="inferred from homology"/>
<dbReference type="PANTHER" id="PTHR11214:SF275">
    <property type="entry name" value="BETA-1,3-GALACTOSYLTRANSFERASE 8-RELATED"/>
    <property type="match status" value="1"/>
</dbReference>
<dbReference type="EC" id="2.4.1.-" evidence="13"/>
<comment type="subcellular location">
    <subcellularLocation>
        <location evidence="2 13">Golgi apparatus membrane</location>
        <topology evidence="2 13">Single-pass type II membrane protein</topology>
    </subcellularLocation>
</comment>
<dbReference type="Gene3D" id="3.90.550.50">
    <property type="match status" value="1"/>
</dbReference>
<dbReference type="EMBL" id="AMZH03020208">
    <property type="protein sequence ID" value="RRT39416.1"/>
    <property type="molecule type" value="Genomic_DNA"/>
</dbReference>
<evidence type="ECO:0000256" key="9">
    <source>
        <dbReference type="ARBA" id="ARBA00022989"/>
    </source>
</evidence>
<evidence type="ECO:0000256" key="1">
    <source>
        <dbReference type="ARBA" id="ARBA00001936"/>
    </source>
</evidence>
<reference evidence="15 16" key="1">
    <citation type="journal article" date="2014" name="Agronomy (Basel)">
        <title>A Draft Genome Sequence for Ensete ventricosum, the Drought-Tolerant Tree Against Hunger.</title>
        <authorList>
            <person name="Harrison J."/>
            <person name="Moore K.A."/>
            <person name="Paszkiewicz K."/>
            <person name="Jones T."/>
            <person name="Grant M."/>
            <person name="Ambacheew D."/>
            <person name="Muzemil S."/>
            <person name="Studholme D.J."/>
        </authorList>
    </citation>
    <scope>NUCLEOTIDE SEQUENCE [LARGE SCALE GENOMIC DNA]</scope>
</reference>
<dbReference type="PANTHER" id="PTHR11214">
    <property type="entry name" value="BETA-1,3-N-ACETYLGLUCOSAMINYLTRANSFERASE"/>
    <property type="match status" value="1"/>
</dbReference>
<evidence type="ECO:0000256" key="6">
    <source>
        <dbReference type="ARBA" id="ARBA00022679"/>
    </source>
</evidence>
<dbReference type="Pfam" id="PF01762">
    <property type="entry name" value="Galactosyl_T"/>
    <property type="match status" value="1"/>
</dbReference>
<dbReference type="GO" id="GO:0000139">
    <property type="term" value="C:Golgi membrane"/>
    <property type="evidence" value="ECO:0007669"/>
    <property type="project" value="UniProtKB-SubCell"/>
</dbReference>
<sequence>MIELKIHSCACVCVCAFTEIGEGQSEGYHKRSVEDSSSDSVSTSSPSTPPSSPAHTASSFASRSLDKSISSLEMELAVARMNSNGGSSSSGHGKALKKAFAVIGINTGFSSKKRRESVRQTWMPRGTPKSFPSPACMNSKSVVVRFVIGHSATPGGALDRAIDAEDAETKDFLRLDHLEGYHELSSKTRVYFATAVAIWDADFYLKVDDDVHVNLGLLFALPPCPTNEHKKSFLH</sequence>
<evidence type="ECO:0000256" key="10">
    <source>
        <dbReference type="ARBA" id="ARBA00023034"/>
    </source>
</evidence>
<organism evidence="15 16">
    <name type="scientific">Ensete ventricosum</name>
    <name type="common">Abyssinian banana</name>
    <name type="synonym">Musa ensete</name>
    <dbReference type="NCBI Taxonomy" id="4639"/>
    <lineage>
        <taxon>Eukaryota</taxon>
        <taxon>Viridiplantae</taxon>
        <taxon>Streptophyta</taxon>
        <taxon>Embryophyta</taxon>
        <taxon>Tracheophyta</taxon>
        <taxon>Spermatophyta</taxon>
        <taxon>Magnoliopsida</taxon>
        <taxon>Liliopsida</taxon>
        <taxon>Zingiberales</taxon>
        <taxon>Musaceae</taxon>
        <taxon>Ensete</taxon>
    </lineage>
</organism>
<protein>
    <recommendedName>
        <fullName evidence="13">Hexosyltransferase</fullName>
        <ecNumber evidence="13">2.4.1.-</ecNumber>
    </recommendedName>
</protein>
<comment type="similarity">
    <text evidence="4 13">Belongs to the glycosyltransferase 31 family.</text>
</comment>
<evidence type="ECO:0000313" key="15">
    <source>
        <dbReference type="EMBL" id="RRT39416.1"/>
    </source>
</evidence>
<accession>A0A426XIV8</accession>
<evidence type="ECO:0000256" key="13">
    <source>
        <dbReference type="RuleBase" id="RU363063"/>
    </source>
</evidence>